<evidence type="ECO:0000313" key="2">
    <source>
        <dbReference type="EMBL" id="KAH0567719.1"/>
    </source>
</evidence>
<proteinExistence type="predicted"/>
<dbReference type="EMBL" id="JAHXZJ010000001">
    <property type="protein sequence ID" value="KAH0567719.1"/>
    <property type="molecule type" value="Genomic_DNA"/>
</dbReference>
<dbReference type="Proteomes" id="UP000826195">
    <property type="component" value="Unassembled WGS sequence"/>
</dbReference>
<name>A0AAV7J635_COTGL</name>
<comment type="caution">
    <text evidence="2">The sequence shown here is derived from an EMBL/GenBank/DDBJ whole genome shotgun (WGS) entry which is preliminary data.</text>
</comment>
<evidence type="ECO:0000256" key="1">
    <source>
        <dbReference type="SAM" id="MobiDB-lite"/>
    </source>
</evidence>
<gene>
    <name evidence="2" type="ORF">KQX54_012234</name>
</gene>
<keyword evidence="3" id="KW-1185">Reference proteome</keyword>
<accession>A0AAV7J635</accession>
<organism evidence="2 3">
    <name type="scientific">Cotesia glomerata</name>
    <name type="common">Lepidopteran parasitic wasp</name>
    <name type="synonym">Apanteles glomeratus</name>
    <dbReference type="NCBI Taxonomy" id="32391"/>
    <lineage>
        <taxon>Eukaryota</taxon>
        <taxon>Metazoa</taxon>
        <taxon>Ecdysozoa</taxon>
        <taxon>Arthropoda</taxon>
        <taxon>Hexapoda</taxon>
        <taxon>Insecta</taxon>
        <taxon>Pterygota</taxon>
        <taxon>Neoptera</taxon>
        <taxon>Endopterygota</taxon>
        <taxon>Hymenoptera</taxon>
        <taxon>Apocrita</taxon>
        <taxon>Ichneumonoidea</taxon>
        <taxon>Braconidae</taxon>
        <taxon>Microgastrinae</taxon>
        <taxon>Cotesia</taxon>
    </lineage>
</organism>
<protein>
    <submittedName>
        <fullName evidence="2">Uncharacterized protein</fullName>
    </submittedName>
</protein>
<dbReference type="AlphaFoldDB" id="A0AAV7J635"/>
<reference evidence="2 3" key="1">
    <citation type="journal article" date="2021" name="J. Hered.">
        <title>A chromosome-level genome assembly of the parasitoid wasp, Cotesia glomerata (Hymenoptera: Braconidae).</title>
        <authorList>
            <person name="Pinto B.J."/>
            <person name="Weis J.J."/>
            <person name="Gamble T."/>
            <person name="Ode P.J."/>
            <person name="Paul R."/>
            <person name="Zaspel J.M."/>
        </authorList>
    </citation>
    <scope>NUCLEOTIDE SEQUENCE [LARGE SCALE GENOMIC DNA]</scope>
    <source>
        <strain evidence="2">CgM1</strain>
    </source>
</reference>
<evidence type="ECO:0000313" key="3">
    <source>
        <dbReference type="Proteomes" id="UP000826195"/>
    </source>
</evidence>
<sequence length="95" mass="10102">MHTSLPLRVPTVKPRSGFLNGAQDFDVVFASPVAKTKMEIVIAERKQQIKSVRCGCKPCVAFCSSHQLPNGRTTAGNVGRAPYNPGDASKVSSAS</sequence>
<feature type="region of interest" description="Disordered" evidence="1">
    <location>
        <begin position="72"/>
        <end position="95"/>
    </location>
</feature>